<dbReference type="AlphaFoldDB" id="A0AAW6WDI3"/>
<evidence type="ECO:0000313" key="1">
    <source>
        <dbReference type="EMBL" id="MDK4512440.1"/>
    </source>
</evidence>
<sequence length="99" mass="11474">MKLVKMSNLEIEKQGGVFVKYSDWKYKGGIKMEELEKKMNESEERTIQSAEALSEYIATLGLSEPQIRKLNYLILKHVDDCIHWGIQVKLGLMLEEAEK</sequence>
<name>A0AAW6WDI3_9FUSO</name>
<reference evidence="1" key="1">
    <citation type="journal article" date="2022" name="Gene">
        <title>A genome-led study on the pathogenesis of Fusobacterium necrophorum infections.</title>
        <authorList>
            <person name="Thapa G."/>
            <person name="Jayal A."/>
            <person name="Sikazwe E."/>
            <person name="Perry T."/>
            <person name="Mohammed Al Balushi A."/>
            <person name="Livingstone P."/>
        </authorList>
    </citation>
    <scope>NUCLEOTIDE SEQUENCE</scope>
    <source>
        <strain evidence="1">BRON_8</strain>
    </source>
</reference>
<accession>A0AAW6WDI3</accession>
<comment type="caution">
    <text evidence="1">The sequence shown here is derived from an EMBL/GenBank/DDBJ whole genome shotgun (WGS) entry which is preliminary data.</text>
</comment>
<protein>
    <submittedName>
        <fullName evidence="1">Uncharacterized protein</fullName>
    </submittedName>
</protein>
<reference evidence="1" key="2">
    <citation type="submission" date="2022-04" db="EMBL/GenBank/DDBJ databases">
        <authorList>
            <person name="Livingstone P.G."/>
        </authorList>
    </citation>
    <scope>NUCLEOTIDE SEQUENCE</scope>
    <source>
        <strain evidence="1">BRON_8</strain>
    </source>
</reference>
<dbReference type="RefSeq" id="WP_285049145.1">
    <property type="nucleotide sequence ID" value="NZ_JAMGTK010000016.1"/>
</dbReference>
<dbReference type="EMBL" id="JAMGTK010000016">
    <property type="protein sequence ID" value="MDK4512440.1"/>
    <property type="molecule type" value="Genomic_DNA"/>
</dbReference>
<evidence type="ECO:0000313" key="2">
    <source>
        <dbReference type="Proteomes" id="UP001173223"/>
    </source>
</evidence>
<proteinExistence type="predicted"/>
<keyword evidence="2" id="KW-1185">Reference proteome</keyword>
<organism evidence="1 2">
    <name type="scientific">Fusobacterium necrophorum</name>
    <dbReference type="NCBI Taxonomy" id="859"/>
    <lineage>
        <taxon>Bacteria</taxon>
        <taxon>Fusobacteriati</taxon>
        <taxon>Fusobacteriota</taxon>
        <taxon>Fusobacteriia</taxon>
        <taxon>Fusobacteriales</taxon>
        <taxon>Fusobacteriaceae</taxon>
        <taxon>Fusobacterium</taxon>
    </lineage>
</organism>
<gene>
    <name evidence="1" type="ORF">MWG07_09290</name>
</gene>
<dbReference type="Proteomes" id="UP001173223">
    <property type="component" value="Unassembled WGS sequence"/>
</dbReference>